<evidence type="ECO:0000256" key="9">
    <source>
        <dbReference type="ARBA" id="ARBA00022824"/>
    </source>
</evidence>
<dbReference type="GO" id="GO:0006401">
    <property type="term" value="P:RNA catabolic process"/>
    <property type="evidence" value="ECO:0007669"/>
    <property type="project" value="UniProtKB-ARBA"/>
</dbReference>
<keyword evidence="10" id="KW-1015">Disulfide bond</keyword>
<comment type="similarity">
    <text evidence="4 17">Belongs to the RNase T2 family.</text>
</comment>
<evidence type="ECO:0000256" key="3">
    <source>
        <dbReference type="ARBA" id="ARBA00004613"/>
    </source>
</evidence>
<sequence>MKVPVSSILFLFVISLDLSFSDSSEEDISRSSSEEDDTFLRNENSDFDLFIFTQRWPNTVCYMWREKSDLNQCLLPPVRNQWTVHGIWPTKLNTIGPSFCNKTVKFDVKELNQIENLLNEYWTNIEKNTMHDSLWRHEWLKHGTCAMKINELSDENKYFGQGLKWLDRYSMTNVLKDGNVLPGNNYTALEIHNVLLAYFSKNVAIECYHDSRTKLQFLFEIRICFNKQFELTDCDGILLLEKVSVNYSNGTVITNCNLKKPVFYPQNIPMSKFDLFYERHFTAINNLNEKPKEISSSLNLINFYKLIQLVKWITL</sequence>
<dbReference type="GO" id="GO:0005576">
    <property type="term" value="C:extracellular region"/>
    <property type="evidence" value="ECO:0007669"/>
    <property type="project" value="UniProtKB-SubCell"/>
</dbReference>
<comment type="catalytic activity">
    <reaction evidence="15">
        <text>an adenylyl-uridine-RNA = a 3'-end 2',3'-cyclophospho-AMP-RNA + a 5'-end dephospho-uridine-RNA</text>
        <dbReference type="Rhea" id="RHEA:81383"/>
        <dbReference type="Rhea" id="RHEA-COMP:17356"/>
        <dbReference type="Rhea" id="RHEA-COMP:19675"/>
        <dbReference type="Rhea" id="RHEA-COMP:19676"/>
        <dbReference type="ChEBI" id="CHEBI:173224"/>
        <dbReference type="ChEBI" id="CHEBI:231879"/>
        <dbReference type="ChEBI" id="CHEBI:231881"/>
    </reaction>
    <physiologicalReaction direction="left-to-right" evidence="15">
        <dbReference type="Rhea" id="RHEA:81384"/>
    </physiologicalReaction>
</comment>
<evidence type="ECO:0000256" key="7">
    <source>
        <dbReference type="ARBA" id="ARBA00022759"/>
    </source>
</evidence>
<evidence type="ECO:0000256" key="1">
    <source>
        <dbReference type="ARBA" id="ARBA00004319"/>
    </source>
</evidence>
<proteinExistence type="evidence at transcript level"/>
<evidence type="ECO:0000313" key="19">
    <source>
        <dbReference type="EMBL" id="JAB59606.1"/>
    </source>
</evidence>
<dbReference type="AlphaFoldDB" id="U5EP87"/>
<comment type="subcellular location">
    <subcellularLocation>
        <location evidence="1">Endoplasmic reticulum lumen</location>
    </subcellularLocation>
    <subcellularLocation>
        <location evidence="2">Lysosome</location>
    </subcellularLocation>
    <subcellularLocation>
        <location evidence="3">Secreted</location>
    </subcellularLocation>
</comment>
<keyword evidence="8" id="KW-0378">Hydrolase</keyword>
<feature type="active site" evidence="16">
    <location>
        <position position="142"/>
    </location>
</feature>
<evidence type="ECO:0000256" key="16">
    <source>
        <dbReference type="PIRSR" id="PIRSR633697-1"/>
    </source>
</evidence>
<dbReference type="FunFam" id="3.90.730.10:FF:000001">
    <property type="entry name" value="Ribonuclease T2"/>
    <property type="match status" value="1"/>
</dbReference>
<dbReference type="InterPro" id="IPR001568">
    <property type="entry name" value="RNase_T2-like"/>
</dbReference>
<evidence type="ECO:0000256" key="17">
    <source>
        <dbReference type="RuleBase" id="RU004328"/>
    </source>
</evidence>
<evidence type="ECO:0000256" key="4">
    <source>
        <dbReference type="ARBA" id="ARBA00007469"/>
    </source>
</evidence>
<feature type="active site" evidence="16">
    <location>
        <position position="85"/>
    </location>
</feature>
<evidence type="ECO:0000256" key="11">
    <source>
        <dbReference type="ARBA" id="ARBA00023180"/>
    </source>
</evidence>
<evidence type="ECO:0000256" key="14">
    <source>
        <dbReference type="ARBA" id="ARBA00051280"/>
    </source>
</evidence>
<reference evidence="19" key="1">
    <citation type="journal article" date="2014" name="Insect Biochem. Mol. Biol.">
        <title>An insight into the sialome of the frog biting fly, Corethrella appendiculata.</title>
        <authorList>
            <person name="Ribeiro J.M.C."/>
            <person name="Chagas A.C."/>
            <person name="Pham V.M."/>
            <person name="Lounibos L.P."/>
            <person name="Calvo E."/>
        </authorList>
    </citation>
    <scope>NUCLEOTIDE SEQUENCE</scope>
    <source>
        <tissue evidence="19">Salivary glands</tissue>
    </source>
</reference>
<name>U5EP87_9DIPT</name>
<dbReference type="PROSITE" id="PS00531">
    <property type="entry name" value="RNASE_T2_2"/>
    <property type="match status" value="1"/>
</dbReference>
<dbReference type="GO" id="GO:0033897">
    <property type="term" value="F:ribonuclease T2 activity"/>
    <property type="evidence" value="ECO:0007669"/>
    <property type="project" value="InterPro"/>
</dbReference>
<dbReference type="EMBL" id="GANO01000265">
    <property type="protein sequence ID" value="JAB59606.1"/>
    <property type="molecule type" value="mRNA"/>
</dbReference>
<protein>
    <submittedName>
        <fullName evidence="19">Putative ribonuclease x25</fullName>
    </submittedName>
</protein>
<keyword evidence="18" id="KW-0732">Signal</keyword>
<dbReference type="Gene3D" id="3.90.730.10">
    <property type="entry name" value="Ribonuclease T2-like"/>
    <property type="match status" value="1"/>
</dbReference>
<evidence type="ECO:0000256" key="6">
    <source>
        <dbReference type="ARBA" id="ARBA00022722"/>
    </source>
</evidence>
<keyword evidence="13" id="KW-0456">Lyase</keyword>
<keyword evidence="5" id="KW-0964">Secreted</keyword>
<evidence type="ECO:0000256" key="2">
    <source>
        <dbReference type="ARBA" id="ARBA00004371"/>
    </source>
</evidence>
<feature type="signal peptide" evidence="18">
    <location>
        <begin position="1"/>
        <end position="23"/>
    </location>
</feature>
<keyword evidence="7" id="KW-0255">Endonuclease</keyword>
<evidence type="ECO:0000256" key="10">
    <source>
        <dbReference type="ARBA" id="ARBA00023157"/>
    </source>
</evidence>
<dbReference type="GO" id="GO:0003723">
    <property type="term" value="F:RNA binding"/>
    <property type="evidence" value="ECO:0007669"/>
    <property type="project" value="InterPro"/>
</dbReference>
<evidence type="ECO:0000256" key="5">
    <source>
        <dbReference type="ARBA" id="ARBA00022525"/>
    </source>
</evidence>
<organism evidence="19">
    <name type="scientific">Corethrella appendiculata</name>
    <dbReference type="NCBI Taxonomy" id="1370023"/>
    <lineage>
        <taxon>Eukaryota</taxon>
        <taxon>Metazoa</taxon>
        <taxon>Ecdysozoa</taxon>
        <taxon>Arthropoda</taxon>
        <taxon>Hexapoda</taxon>
        <taxon>Insecta</taxon>
        <taxon>Pterygota</taxon>
        <taxon>Neoptera</taxon>
        <taxon>Endopterygota</taxon>
        <taxon>Diptera</taxon>
        <taxon>Nematocera</taxon>
        <taxon>Culicoidea</taxon>
        <taxon>Chaoboridae</taxon>
        <taxon>Corethrella</taxon>
    </lineage>
</organism>
<accession>U5EP87</accession>
<feature type="active site" evidence="16">
    <location>
        <position position="138"/>
    </location>
</feature>
<comment type="catalytic activity">
    <reaction evidence="14">
        <text>a guanylyl-uridine-RNA = a 3'-end 2',3'-cyclophospho-GMP-RNA + a 5'-end dephospho-uridine-RNA</text>
        <dbReference type="Rhea" id="RHEA:81323"/>
        <dbReference type="Rhea" id="RHEA-COMP:17356"/>
        <dbReference type="Rhea" id="RHEA-COMP:19658"/>
        <dbReference type="Rhea" id="RHEA-COMP:19659"/>
        <dbReference type="ChEBI" id="CHEBI:173224"/>
        <dbReference type="ChEBI" id="CHEBI:231849"/>
        <dbReference type="ChEBI" id="CHEBI:231850"/>
    </reaction>
</comment>
<dbReference type="PANTHER" id="PTHR11240:SF22">
    <property type="entry name" value="RIBONUCLEASE T2"/>
    <property type="match status" value="1"/>
</dbReference>
<evidence type="ECO:0000256" key="8">
    <source>
        <dbReference type="ARBA" id="ARBA00022801"/>
    </source>
</evidence>
<keyword evidence="6" id="KW-0540">Nuclease</keyword>
<feature type="chain" id="PRO_5004659699" evidence="18">
    <location>
        <begin position="24"/>
        <end position="315"/>
    </location>
</feature>
<dbReference type="GO" id="GO:0005764">
    <property type="term" value="C:lysosome"/>
    <property type="evidence" value="ECO:0007669"/>
    <property type="project" value="UniProtKB-SubCell"/>
</dbReference>
<dbReference type="CDD" id="cd01061">
    <property type="entry name" value="RNase_T2_euk"/>
    <property type="match status" value="1"/>
</dbReference>
<evidence type="ECO:0000256" key="13">
    <source>
        <dbReference type="ARBA" id="ARBA00023239"/>
    </source>
</evidence>
<evidence type="ECO:0000256" key="12">
    <source>
        <dbReference type="ARBA" id="ARBA00023228"/>
    </source>
</evidence>
<dbReference type="GO" id="GO:0016787">
    <property type="term" value="F:hydrolase activity"/>
    <property type="evidence" value="ECO:0007669"/>
    <property type="project" value="UniProtKB-KW"/>
</dbReference>
<dbReference type="InterPro" id="IPR036430">
    <property type="entry name" value="RNase_T2-like_sf"/>
</dbReference>
<keyword evidence="12" id="KW-0458">Lysosome</keyword>
<dbReference type="InterPro" id="IPR033130">
    <property type="entry name" value="RNase_T2_His_AS_2"/>
</dbReference>
<dbReference type="InterPro" id="IPR033697">
    <property type="entry name" value="Ribonuclease_T2_eukaryotic"/>
</dbReference>
<dbReference type="GO" id="GO:0005788">
    <property type="term" value="C:endoplasmic reticulum lumen"/>
    <property type="evidence" value="ECO:0007669"/>
    <property type="project" value="UniProtKB-SubCell"/>
</dbReference>
<keyword evidence="9" id="KW-0256">Endoplasmic reticulum</keyword>
<dbReference type="SUPFAM" id="SSF55895">
    <property type="entry name" value="Ribonuclease Rh-like"/>
    <property type="match status" value="1"/>
</dbReference>
<evidence type="ECO:0000256" key="18">
    <source>
        <dbReference type="SAM" id="SignalP"/>
    </source>
</evidence>
<dbReference type="PANTHER" id="PTHR11240">
    <property type="entry name" value="RIBONUCLEASE T2"/>
    <property type="match status" value="1"/>
</dbReference>
<evidence type="ECO:0000256" key="15">
    <source>
        <dbReference type="ARBA" id="ARBA00052670"/>
    </source>
</evidence>
<keyword evidence="11" id="KW-0325">Glycoprotein</keyword>
<dbReference type="Pfam" id="PF00445">
    <property type="entry name" value="Ribonuclease_T2"/>
    <property type="match status" value="1"/>
</dbReference>